<reference evidence="7" key="1">
    <citation type="journal article" date="2019" name="Gigascience">
        <title>De novo genome assembly of the endangered Acer yangbiense, a plant species with extremely small populations endemic to Yunnan Province, China.</title>
        <authorList>
            <person name="Yang J."/>
            <person name="Wariss H.M."/>
            <person name="Tao L."/>
            <person name="Zhang R."/>
            <person name="Yun Q."/>
            <person name="Hollingsworth P."/>
            <person name="Dao Z."/>
            <person name="Luo G."/>
            <person name="Guo H."/>
            <person name="Ma Y."/>
            <person name="Sun W."/>
        </authorList>
    </citation>
    <scope>NUCLEOTIDE SEQUENCE [LARGE SCALE GENOMIC DNA]</scope>
    <source>
        <strain evidence="7">cv. Malutang</strain>
    </source>
</reference>
<evidence type="ECO:0000256" key="2">
    <source>
        <dbReference type="ARBA" id="ARBA00022604"/>
    </source>
</evidence>
<evidence type="ECO:0000313" key="7">
    <source>
        <dbReference type="Proteomes" id="UP000323000"/>
    </source>
</evidence>
<dbReference type="EMBL" id="VAHF01000012">
    <property type="protein sequence ID" value="TXG48752.1"/>
    <property type="molecule type" value="Genomic_DNA"/>
</dbReference>
<dbReference type="OrthoDB" id="938602at2759"/>
<dbReference type="Pfam" id="PF05266">
    <property type="entry name" value="DUF724"/>
    <property type="match status" value="1"/>
</dbReference>
<accession>A0A5C7GWP6</accession>
<organism evidence="6 7">
    <name type="scientific">Acer yangbiense</name>
    <dbReference type="NCBI Taxonomy" id="1000413"/>
    <lineage>
        <taxon>Eukaryota</taxon>
        <taxon>Viridiplantae</taxon>
        <taxon>Streptophyta</taxon>
        <taxon>Embryophyta</taxon>
        <taxon>Tracheophyta</taxon>
        <taxon>Spermatophyta</taxon>
        <taxon>Magnoliopsida</taxon>
        <taxon>eudicotyledons</taxon>
        <taxon>Gunneridae</taxon>
        <taxon>Pentapetalae</taxon>
        <taxon>rosids</taxon>
        <taxon>malvids</taxon>
        <taxon>Sapindales</taxon>
        <taxon>Sapindaceae</taxon>
        <taxon>Hippocastanoideae</taxon>
        <taxon>Acereae</taxon>
        <taxon>Acer</taxon>
    </lineage>
</organism>
<evidence type="ECO:0000256" key="1">
    <source>
        <dbReference type="ARBA" id="ARBA00022448"/>
    </source>
</evidence>
<keyword evidence="7" id="KW-1185">Reference proteome</keyword>
<dbReference type="InterPro" id="IPR007930">
    <property type="entry name" value="DUF724"/>
</dbReference>
<keyword evidence="3" id="KW-0175">Coiled coil</keyword>
<dbReference type="InterPro" id="IPR014002">
    <property type="entry name" value="Agenet_dom_plant"/>
</dbReference>
<dbReference type="SMART" id="SM00743">
    <property type="entry name" value="Agenet"/>
    <property type="match status" value="1"/>
</dbReference>
<proteinExistence type="predicted"/>
<dbReference type="InterPro" id="IPR008395">
    <property type="entry name" value="Agenet-like_dom"/>
</dbReference>
<evidence type="ECO:0000313" key="6">
    <source>
        <dbReference type="EMBL" id="TXG48752.1"/>
    </source>
</evidence>
<feature type="domain" description="Agenet" evidence="5">
    <location>
        <begin position="100"/>
        <end position="158"/>
    </location>
</feature>
<dbReference type="PANTHER" id="PTHR31917:SF153">
    <property type="entry name" value="DUF724 DOMAIN-CONTAINING PROTEIN 3-RELATED"/>
    <property type="match status" value="1"/>
</dbReference>
<keyword evidence="2" id="KW-0341">Growth regulation</keyword>
<dbReference type="Pfam" id="PF05641">
    <property type="entry name" value="Agenet"/>
    <property type="match status" value="1"/>
</dbReference>
<name>A0A5C7GWP6_9ROSI</name>
<dbReference type="PANTHER" id="PTHR31917">
    <property type="entry name" value="AGENET DOMAIN-CONTAINING PROTEIN-RELATED"/>
    <property type="match status" value="1"/>
</dbReference>
<gene>
    <name evidence="6" type="ORF">EZV62_024627</name>
</gene>
<dbReference type="Proteomes" id="UP000323000">
    <property type="component" value="Chromosome 12"/>
</dbReference>
<evidence type="ECO:0000256" key="4">
    <source>
        <dbReference type="SAM" id="MobiDB-lite"/>
    </source>
</evidence>
<sequence length="439" mass="49510">MASSGDSDLFGKGSLVEVSSEAGHGFPGGWYLAKILERLPPSTPSPGTSGSSKKEKEATFLVEYERLRVKINNVKTKLVKAVNFEFIRPVPPRPPNLKHQIFEPNDVVDVYHVEGWRPGVVFKALDEPGCYSVKLKNPPHLLICYRSPDLRPPLDWVHGKWVPLQKQQKEVATSNQKREGGNPSKSLLAGKECDRIEGAVDKMIVEDCATTGDDLVGESTGVAMNYDMPYKDQNMRFLEDSPVLQFIQAMDIFQSIPQEPHFRPLAACEEVCREGLALGHMMTFVNVTKKISTLQASAPRNDFDSLLKFLSELELHGFNVEAVRSRLLVLQSLKDSQEQLNRKQEKIESEIIEQTHERSKVKVELDEVIKDLKLLEDKKREVEEKKARLISMNNENDSEIAKLKSGIGSLSEEIKKVDKEFKSVTGSPWKKWPTCNCRP</sequence>
<feature type="region of interest" description="Disordered" evidence="4">
    <location>
        <begin position="167"/>
        <end position="188"/>
    </location>
</feature>
<dbReference type="AlphaFoldDB" id="A0A5C7GWP6"/>
<evidence type="ECO:0000256" key="3">
    <source>
        <dbReference type="SAM" id="Coils"/>
    </source>
</evidence>
<feature type="coiled-coil region" evidence="3">
    <location>
        <begin position="330"/>
        <end position="395"/>
    </location>
</feature>
<keyword evidence="1" id="KW-0813">Transport</keyword>
<evidence type="ECO:0000259" key="5">
    <source>
        <dbReference type="SMART" id="SM00743"/>
    </source>
</evidence>
<comment type="caution">
    <text evidence="6">The sequence shown here is derived from an EMBL/GenBank/DDBJ whole genome shotgun (WGS) entry which is preliminary data.</text>
</comment>
<protein>
    <recommendedName>
        <fullName evidence="5">Agenet domain-containing protein</fullName>
    </recommendedName>
</protein>